<accession>A0AA35ZQQ9</accession>
<evidence type="ECO:0000259" key="12">
    <source>
        <dbReference type="Pfam" id="PF23936"/>
    </source>
</evidence>
<dbReference type="InterPro" id="IPR006849">
    <property type="entry name" value="Elp1"/>
</dbReference>
<dbReference type="Pfam" id="PF04762">
    <property type="entry name" value="Beta-prop_ELP1_1st"/>
    <property type="match status" value="2"/>
</dbReference>
<dbReference type="InterPro" id="IPR056167">
    <property type="entry name" value="A-sol_ELP1"/>
</dbReference>
<dbReference type="Gene3D" id="2.130.10.10">
    <property type="entry name" value="YVTN repeat-like/Quinoprotein amine dehydrogenase"/>
    <property type="match status" value="1"/>
</dbReference>
<dbReference type="PIRSF" id="PIRSF017233">
    <property type="entry name" value="IKAP"/>
    <property type="match status" value="1"/>
</dbReference>
<evidence type="ECO:0000313" key="14">
    <source>
        <dbReference type="Proteomes" id="UP001177003"/>
    </source>
</evidence>
<dbReference type="Proteomes" id="UP001177003">
    <property type="component" value="Chromosome 8"/>
</dbReference>
<feature type="domain" description="ELP1 first N-terminal beta-propeller" evidence="8">
    <location>
        <begin position="129"/>
        <end position="285"/>
    </location>
</feature>
<dbReference type="GO" id="GO:0005829">
    <property type="term" value="C:cytosol"/>
    <property type="evidence" value="ECO:0007669"/>
    <property type="project" value="TreeGrafter"/>
</dbReference>
<gene>
    <name evidence="13" type="ORF">LSALG_LOCUS34910</name>
</gene>
<protein>
    <recommendedName>
        <fullName evidence="6">Elongator complex protein 1</fullName>
    </recommendedName>
</protein>
<keyword evidence="14" id="KW-1185">Reference proteome</keyword>
<dbReference type="Pfam" id="PF23925">
    <property type="entry name" value="A-sol_ELP1"/>
    <property type="match status" value="1"/>
</dbReference>
<dbReference type="Pfam" id="PF23878">
    <property type="entry name" value="TPR_ELP1"/>
    <property type="match status" value="1"/>
</dbReference>
<evidence type="ECO:0000256" key="2">
    <source>
        <dbReference type="ARBA" id="ARBA00005043"/>
    </source>
</evidence>
<feature type="compositionally biased region" description="Low complexity" evidence="7">
    <location>
        <begin position="1285"/>
        <end position="1295"/>
    </location>
</feature>
<dbReference type="InterPro" id="IPR056164">
    <property type="entry name" value="Beta-prop_ELP1_1st"/>
</dbReference>
<name>A0AA35ZQQ9_LACSI</name>
<dbReference type="GO" id="GO:0000049">
    <property type="term" value="F:tRNA binding"/>
    <property type="evidence" value="ECO:0007669"/>
    <property type="project" value="TreeGrafter"/>
</dbReference>
<evidence type="ECO:0000256" key="1">
    <source>
        <dbReference type="ARBA" id="ARBA00004496"/>
    </source>
</evidence>
<reference evidence="13" key="1">
    <citation type="submission" date="2023-04" db="EMBL/GenBank/DDBJ databases">
        <authorList>
            <person name="Vijverberg K."/>
            <person name="Xiong W."/>
            <person name="Schranz E."/>
        </authorList>
    </citation>
    <scope>NUCLEOTIDE SEQUENCE</scope>
</reference>
<evidence type="ECO:0000256" key="4">
    <source>
        <dbReference type="ARBA" id="ARBA00022490"/>
    </source>
</evidence>
<feature type="region of interest" description="Disordered" evidence="7">
    <location>
        <begin position="1271"/>
        <end position="1311"/>
    </location>
</feature>
<evidence type="ECO:0000256" key="3">
    <source>
        <dbReference type="ARBA" id="ARBA00006086"/>
    </source>
</evidence>
<organism evidence="13 14">
    <name type="scientific">Lactuca saligna</name>
    <name type="common">Willowleaf lettuce</name>
    <dbReference type="NCBI Taxonomy" id="75948"/>
    <lineage>
        <taxon>Eukaryota</taxon>
        <taxon>Viridiplantae</taxon>
        <taxon>Streptophyta</taxon>
        <taxon>Embryophyta</taxon>
        <taxon>Tracheophyta</taxon>
        <taxon>Spermatophyta</taxon>
        <taxon>Magnoliopsida</taxon>
        <taxon>eudicotyledons</taxon>
        <taxon>Gunneridae</taxon>
        <taxon>Pentapetalae</taxon>
        <taxon>asterids</taxon>
        <taxon>campanulids</taxon>
        <taxon>Asterales</taxon>
        <taxon>Asteraceae</taxon>
        <taxon>Cichorioideae</taxon>
        <taxon>Cichorieae</taxon>
        <taxon>Lactucinae</taxon>
        <taxon>Lactuca</taxon>
    </lineage>
</organism>
<evidence type="ECO:0000313" key="13">
    <source>
        <dbReference type="EMBL" id="CAI9296002.1"/>
    </source>
</evidence>
<evidence type="ECO:0000259" key="9">
    <source>
        <dbReference type="Pfam" id="PF23797"/>
    </source>
</evidence>
<evidence type="ECO:0000256" key="5">
    <source>
        <dbReference type="ARBA" id="ARBA00022694"/>
    </source>
</evidence>
<dbReference type="PANTHER" id="PTHR12747">
    <property type="entry name" value="ELONGATOR COMPLEX PROTEIN 1"/>
    <property type="match status" value="1"/>
</dbReference>
<comment type="similarity">
    <text evidence="3">Belongs to the ELP1/IKA1 family.</text>
</comment>
<comment type="pathway">
    <text evidence="2">tRNA modification; 5-methoxycarbonylmethyl-2-thiouridine-tRNA biosynthesis.</text>
</comment>
<proteinExistence type="inferred from homology"/>
<dbReference type="InterPro" id="IPR056166">
    <property type="entry name" value="TPR_ELP1"/>
</dbReference>
<dbReference type="InterPro" id="IPR056169">
    <property type="entry name" value="HB_ELP1"/>
</dbReference>
<dbReference type="GO" id="GO:0002926">
    <property type="term" value="P:tRNA wobble base 5-methoxycarbonylmethyl-2-thiouridinylation"/>
    <property type="evidence" value="ECO:0007669"/>
    <property type="project" value="TreeGrafter"/>
</dbReference>
<dbReference type="Pfam" id="PF23797">
    <property type="entry name" value="Beta-prop_ELP1_2nd"/>
    <property type="match status" value="1"/>
</dbReference>
<feature type="compositionally biased region" description="Basic residues" evidence="7">
    <location>
        <begin position="1296"/>
        <end position="1307"/>
    </location>
</feature>
<dbReference type="EMBL" id="OX465084">
    <property type="protein sequence ID" value="CAI9296002.1"/>
    <property type="molecule type" value="Genomic_DNA"/>
</dbReference>
<keyword evidence="4" id="KW-0963">Cytoplasm</keyword>
<evidence type="ECO:0000256" key="6">
    <source>
        <dbReference type="ARBA" id="ARBA00029535"/>
    </source>
</evidence>
<evidence type="ECO:0000259" key="10">
    <source>
        <dbReference type="Pfam" id="PF23878"/>
    </source>
</evidence>
<evidence type="ECO:0000259" key="11">
    <source>
        <dbReference type="Pfam" id="PF23925"/>
    </source>
</evidence>
<evidence type="ECO:0000259" key="8">
    <source>
        <dbReference type="Pfam" id="PF04762"/>
    </source>
</evidence>
<comment type="subcellular location">
    <subcellularLocation>
        <location evidence="1">Cytoplasm</location>
    </subcellularLocation>
</comment>
<dbReference type="InterPro" id="IPR056165">
    <property type="entry name" value="Beta-prop_ELP1_2nd"/>
</dbReference>
<dbReference type="SUPFAM" id="SSF50978">
    <property type="entry name" value="WD40 repeat-like"/>
    <property type="match status" value="1"/>
</dbReference>
<feature type="domain" description="ELP1 N-terminal second beta-propeller" evidence="9">
    <location>
        <begin position="489"/>
        <end position="781"/>
    </location>
</feature>
<feature type="domain" description="ELP1 first N-terminal beta-propeller" evidence="8">
    <location>
        <begin position="297"/>
        <end position="455"/>
    </location>
</feature>
<dbReference type="GO" id="GO:0033588">
    <property type="term" value="C:elongator holoenzyme complex"/>
    <property type="evidence" value="ECO:0007669"/>
    <property type="project" value="InterPro"/>
</dbReference>
<dbReference type="InterPro" id="IPR036322">
    <property type="entry name" value="WD40_repeat_dom_sf"/>
</dbReference>
<feature type="domain" description="ELP1 three-helical bundle" evidence="12">
    <location>
        <begin position="1206"/>
        <end position="1360"/>
    </location>
</feature>
<keyword evidence="5" id="KW-0819">tRNA processing</keyword>
<evidence type="ECO:0000256" key="7">
    <source>
        <dbReference type="SAM" id="MobiDB-lite"/>
    </source>
</evidence>
<dbReference type="PANTHER" id="PTHR12747:SF0">
    <property type="entry name" value="ELONGATOR COMPLEX PROTEIN 1"/>
    <property type="match status" value="1"/>
</dbReference>
<dbReference type="InterPro" id="IPR015943">
    <property type="entry name" value="WD40/YVTN_repeat-like_dom_sf"/>
</dbReference>
<feature type="domain" description="ELP1 alpha-solenoid" evidence="11">
    <location>
        <begin position="807"/>
        <end position="1021"/>
    </location>
</feature>
<dbReference type="Pfam" id="PF23936">
    <property type="entry name" value="HB_ELP1"/>
    <property type="match status" value="1"/>
</dbReference>
<feature type="domain" description="ELP1 TPR" evidence="10">
    <location>
        <begin position="1030"/>
        <end position="1191"/>
    </location>
</feature>
<sequence>MVVVRNHLDREDHGVGYCMGLPPLEPHSGSHHLSKVGLYSRRPLPNLDFKRFSGFYFNFKIGEIDFKNSISENRFQKFGEENSTTEKDRRKAGRMMAVGCIDDGEVVMVVKRESDGKLLEDCIDFGTKMKNLKLSWELSSNLQLQSENEVIRCTAFDIEQNRFFFASSANFIYTTHLPSSQIEESWGKSSSNPLVEAIDLDPDDSITSLEYLMEKEALIIGTSSGVLLLYNVDDNVTEVVGKVEGGVKSLSPSPDGDLLCIITGLGQMLVMTHDWDLLYEITLGDPIEDADTFSGDRILDSECSATWRGDGKFFATITSINNSSHKKLKIWERDTGSLHSVSEPKSFMGEIVEWMPSGAKIATVCDHKEENKCPSIVFFERNGLKRSSFSVNSGIDSITTVKNLKWNCNSDLLAAIVRKESHDSIKIWSFSNNHWYLKQEIRHSRHDGVKFMWDPVNPLRLVSWNLKGMIMVYNFIWVTAVTDNSVALVIDGSKILVTPLSISLFPPPMCLFELEFPSSVREMAFLSFKNRLAASLSDGSLSVVELPDIDMWQDLEGEVFRVELTILENPTPFLHLTWLDSHVLLGVAPNGHLLELEIMCSEDHIHGSVACSGWDAKNSNIFSLERNVIAVASNPVKKRSAFIQLNGGTIFEYTSGLSLQEHNNLRFSQSCPWMSVAPIGDFGVLESFLLFGLDNNSKLHVNQNVLCNNCHSFSLYSNSQNQEMTHLILLTKQDFLFVVDIRDIVLGQTEVKYGNFVPVITRRKDEEGKKFIQIWEKGSKILGVVHGDESSVIIQTTRGNLESIYPRKLVLESIVNALVQGRFRDSLHMVRRHRIDFNVIVDHGGWENFLKLATEFVIQADNLNYITEFVCSLKNENVMETLYKSYITNDADVKVSRDVDNNNKVNSVLLAIRKALESQVPETPERELCILTTLAKSDPPFLEEALERVKKIREMELSDSSDPKRQNYPSSEESLKHLLWLSESESLFEAALGLYDLNLAAIVALNSQQDPKEFLPFLQELELLPGGIMRYKIDLRLQRHEKALQHIFHAGDSYFQDFINLIINNPQLFPHALQLVTDPIKRNQVLEAWGDYLTDIKSFKDAATTYLCCCNLQKALKAYRASYNWTMVLTVAGLLKLKKDEITLLANELCEELQTIGKPSEAAKIALDYIGDFKTGINLLICAREWEEALRVALMDRREELVADVATGAVDCAATLVAEYEEGAEKVGKYLARYLAVRQRRLVLAAKIQAEERSVNDLDDDAVSEASSSFSGMSAYTTGSRKDSAASMISSSTSKRGQRRQKKKGKIRAGSPDEEMALVEHLKGMSLTAGAARELKSLLGCLVMIGKEDIARKLQRVAENFQLSQTAAVKIASDAMTCESVDEHTFVLEVYLKKLRKDLLQSEEFSWQSKVFVAP</sequence>